<gene>
    <name evidence="2" type="ORF">BC936DRAFT_140719</name>
</gene>
<name>A0A433ADL0_9FUNG</name>
<feature type="region of interest" description="Disordered" evidence="1">
    <location>
        <begin position="1"/>
        <end position="43"/>
    </location>
</feature>
<evidence type="ECO:0000313" key="3">
    <source>
        <dbReference type="Proteomes" id="UP000268093"/>
    </source>
</evidence>
<feature type="compositionally biased region" description="Basic and acidic residues" evidence="1">
    <location>
        <begin position="8"/>
        <end position="19"/>
    </location>
</feature>
<evidence type="ECO:0000256" key="1">
    <source>
        <dbReference type="SAM" id="MobiDB-lite"/>
    </source>
</evidence>
<organism evidence="2 3">
    <name type="scientific">Jimgerdemannia flammicorona</name>
    <dbReference type="NCBI Taxonomy" id="994334"/>
    <lineage>
        <taxon>Eukaryota</taxon>
        <taxon>Fungi</taxon>
        <taxon>Fungi incertae sedis</taxon>
        <taxon>Mucoromycota</taxon>
        <taxon>Mucoromycotina</taxon>
        <taxon>Endogonomycetes</taxon>
        <taxon>Endogonales</taxon>
        <taxon>Endogonaceae</taxon>
        <taxon>Jimgerdemannia</taxon>
    </lineage>
</organism>
<comment type="caution">
    <text evidence="2">The sequence shown here is derived from an EMBL/GenBank/DDBJ whole genome shotgun (WGS) entry which is preliminary data.</text>
</comment>
<protein>
    <submittedName>
        <fullName evidence="2">Uncharacterized protein</fullName>
    </submittedName>
</protein>
<keyword evidence="3" id="KW-1185">Reference proteome</keyword>
<feature type="compositionally biased region" description="Basic and acidic residues" evidence="1">
    <location>
        <begin position="28"/>
        <end position="38"/>
    </location>
</feature>
<dbReference type="AlphaFoldDB" id="A0A433ADL0"/>
<accession>A0A433ADL0</accession>
<reference evidence="2 3" key="1">
    <citation type="journal article" date="2018" name="New Phytol.">
        <title>Phylogenomics of Endogonaceae and evolution of mycorrhizas within Mucoromycota.</title>
        <authorList>
            <person name="Chang Y."/>
            <person name="Desiro A."/>
            <person name="Na H."/>
            <person name="Sandor L."/>
            <person name="Lipzen A."/>
            <person name="Clum A."/>
            <person name="Barry K."/>
            <person name="Grigoriev I.V."/>
            <person name="Martin F.M."/>
            <person name="Stajich J.E."/>
            <person name="Smith M.E."/>
            <person name="Bonito G."/>
            <person name="Spatafora J.W."/>
        </authorList>
    </citation>
    <scope>NUCLEOTIDE SEQUENCE [LARGE SCALE GENOMIC DNA]</scope>
    <source>
        <strain evidence="2 3">GMNB39</strain>
    </source>
</reference>
<dbReference type="Proteomes" id="UP000268093">
    <property type="component" value="Unassembled WGS sequence"/>
</dbReference>
<evidence type="ECO:0000313" key="2">
    <source>
        <dbReference type="EMBL" id="RUP00731.1"/>
    </source>
</evidence>
<dbReference type="EMBL" id="RBNI01017728">
    <property type="protein sequence ID" value="RUP00731.1"/>
    <property type="molecule type" value="Genomic_DNA"/>
</dbReference>
<proteinExistence type="predicted"/>
<sequence length="93" mass="11136">MPSSWRRHQGDEGPERNRLLQEQLPRPLDQHHPDPEAHHRGRERVCVGQEVSLIWGGQWKVNKRRGDEKTAYTDGPVFWPYLIDRSSDFLWYF</sequence>